<evidence type="ECO:0000256" key="4">
    <source>
        <dbReference type="ARBA" id="ARBA00022475"/>
    </source>
</evidence>
<feature type="transmembrane region" description="Helical" evidence="8">
    <location>
        <begin position="179"/>
        <end position="202"/>
    </location>
</feature>
<keyword evidence="7 8" id="KW-0472">Membrane</keyword>
<evidence type="ECO:0000256" key="8">
    <source>
        <dbReference type="SAM" id="Phobius"/>
    </source>
</evidence>
<comment type="subcellular location">
    <subcellularLocation>
        <location evidence="1">Cell membrane</location>
        <topology evidence="1">Multi-pass membrane protein</topology>
    </subcellularLocation>
</comment>
<evidence type="ECO:0000256" key="6">
    <source>
        <dbReference type="ARBA" id="ARBA00022989"/>
    </source>
</evidence>
<keyword evidence="11" id="KW-1185">Reference proteome</keyword>
<dbReference type="PROSITE" id="PS51012">
    <property type="entry name" value="ABC_TM2"/>
    <property type="match status" value="1"/>
</dbReference>
<feature type="transmembrane region" description="Helical" evidence="8">
    <location>
        <begin position="229"/>
        <end position="253"/>
    </location>
</feature>
<accession>A0A8J8FGE0</accession>
<evidence type="ECO:0000256" key="1">
    <source>
        <dbReference type="ARBA" id="ARBA00004651"/>
    </source>
</evidence>
<dbReference type="Gene3D" id="3.40.1710.10">
    <property type="entry name" value="abc type-2 transporter like domain"/>
    <property type="match status" value="1"/>
</dbReference>
<protein>
    <submittedName>
        <fullName evidence="10">ABC transporter permease subunit</fullName>
    </submittedName>
</protein>
<feature type="transmembrane region" description="Helical" evidence="8">
    <location>
        <begin position="349"/>
        <end position="366"/>
    </location>
</feature>
<dbReference type="AlphaFoldDB" id="A0A8J8FGE0"/>
<evidence type="ECO:0000313" key="10">
    <source>
        <dbReference type="EMBL" id="NNV57418.1"/>
    </source>
</evidence>
<dbReference type="GO" id="GO:0140359">
    <property type="term" value="F:ABC-type transporter activity"/>
    <property type="evidence" value="ECO:0007669"/>
    <property type="project" value="InterPro"/>
</dbReference>
<dbReference type="InterPro" id="IPR051449">
    <property type="entry name" value="ABC-2_transporter_component"/>
</dbReference>
<evidence type="ECO:0000256" key="3">
    <source>
        <dbReference type="ARBA" id="ARBA00022448"/>
    </source>
</evidence>
<comment type="similarity">
    <text evidence="2">Belongs to the ABC-2 integral membrane protein family.</text>
</comment>
<dbReference type="RefSeq" id="WP_171609366.1">
    <property type="nucleotide sequence ID" value="NZ_WHPF01000015.1"/>
</dbReference>
<gene>
    <name evidence="10" type="ORF">GD597_18240</name>
</gene>
<keyword evidence="3" id="KW-0813">Transport</keyword>
<evidence type="ECO:0000259" key="9">
    <source>
        <dbReference type="PROSITE" id="PS51012"/>
    </source>
</evidence>
<evidence type="ECO:0000256" key="7">
    <source>
        <dbReference type="ARBA" id="ARBA00023136"/>
    </source>
</evidence>
<dbReference type="GO" id="GO:0005886">
    <property type="term" value="C:plasma membrane"/>
    <property type="evidence" value="ECO:0007669"/>
    <property type="project" value="UniProtKB-SubCell"/>
</dbReference>
<dbReference type="PANTHER" id="PTHR30294:SF29">
    <property type="entry name" value="MULTIDRUG ABC TRANSPORTER PERMEASE YBHS-RELATED"/>
    <property type="match status" value="1"/>
</dbReference>
<keyword evidence="5 8" id="KW-0812">Transmembrane</keyword>
<keyword evidence="6 8" id="KW-1133">Transmembrane helix</keyword>
<evidence type="ECO:0000313" key="11">
    <source>
        <dbReference type="Proteomes" id="UP000598971"/>
    </source>
</evidence>
<organism evidence="10 11">
    <name type="scientific">Limnovirga soli</name>
    <dbReference type="NCBI Taxonomy" id="2656915"/>
    <lineage>
        <taxon>Bacteria</taxon>
        <taxon>Pseudomonadati</taxon>
        <taxon>Bacteroidota</taxon>
        <taxon>Chitinophagia</taxon>
        <taxon>Chitinophagales</taxon>
        <taxon>Chitinophagaceae</taxon>
        <taxon>Limnovirga</taxon>
    </lineage>
</organism>
<feature type="transmembrane region" description="Helical" evidence="8">
    <location>
        <begin position="21"/>
        <end position="40"/>
    </location>
</feature>
<dbReference type="InterPro" id="IPR013525">
    <property type="entry name" value="ABC2_TM"/>
</dbReference>
<feature type="domain" description="ABC transmembrane type-2" evidence="9">
    <location>
        <begin position="146"/>
        <end position="371"/>
    </location>
</feature>
<dbReference type="EMBL" id="WHPF01000015">
    <property type="protein sequence ID" value="NNV57418.1"/>
    <property type="molecule type" value="Genomic_DNA"/>
</dbReference>
<reference evidence="10" key="1">
    <citation type="submission" date="2019-10" db="EMBL/GenBank/DDBJ databases">
        <title>Draft genome sequence of Panacibacter sp. KCS-6.</title>
        <authorList>
            <person name="Yim K.J."/>
        </authorList>
    </citation>
    <scope>NUCLEOTIDE SEQUENCE</scope>
    <source>
        <strain evidence="10">KCS-6</strain>
    </source>
</reference>
<dbReference type="InterPro" id="IPR047817">
    <property type="entry name" value="ABC2_TM_bact-type"/>
</dbReference>
<name>A0A8J8FGE0_9BACT</name>
<feature type="transmembrane region" description="Helical" evidence="8">
    <location>
        <begin position="259"/>
        <end position="279"/>
    </location>
</feature>
<dbReference type="Pfam" id="PF12698">
    <property type="entry name" value="ABC2_membrane_3"/>
    <property type="match status" value="1"/>
</dbReference>
<feature type="transmembrane region" description="Helical" evidence="8">
    <location>
        <begin position="291"/>
        <end position="310"/>
    </location>
</feature>
<proteinExistence type="inferred from homology"/>
<evidence type="ECO:0000256" key="2">
    <source>
        <dbReference type="ARBA" id="ARBA00007783"/>
    </source>
</evidence>
<dbReference type="PANTHER" id="PTHR30294">
    <property type="entry name" value="MEMBRANE COMPONENT OF ABC TRANSPORTER YHHJ-RELATED"/>
    <property type="match status" value="1"/>
</dbReference>
<sequence>MRTLKFLLQKEFRQIFRDPSIIRMILVMPVIQLILLPLAANFEVKNIHLAIVDHDHSSYTRQMINKITASGYFQLVGVNSNYTDAMHLVEKDEADIILEIPAQFERTLVKESEAPVFMAVNAINGTKANLGAAYLQNIIRNYNQDVRLQWLQMPHLNDQPRIEITTASWYNPHMSYQLFMVPGILAVLLTMVGAFMTSLNIVKEKEIGTIEQVNVTPIKKYHFILGKLIPFWILGLIVLTLGMLVARIVYGITPYGNMVTIYVFAMVYLLAVLGLGLLVSTYANTQQQSMLIAFFLMMIFVLLGGLYTSIDSMPDWAKTITKFNPVAYFISVIRMVVIKGSTLADISRQLLTVAGFAIFLNGWAVLNYKKRM</sequence>
<comment type="caution">
    <text evidence="10">The sequence shown here is derived from an EMBL/GenBank/DDBJ whole genome shotgun (WGS) entry which is preliminary data.</text>
</comment>
<keyword evidence="4" id="KW-1003">Cell membrane</keyword>
<evidence type="ECO:0000256" key="5">
    <source>
        <dbReference type="ARBA" id="ARBA00022692"/>
    </source>
</evidence>
<dbReference type="Proteomes" id="UP000598971">
    <property type="component" value="Unassembled WGS sequence"/>
</dbReference>